<dbReference type="PROSITE" id="PS00787">
    <property type="entry name" value="CHORISMATE_SYNTHASE_1"/>
    <property type="match status" value="1"/>
</dbReference>
<feature type="binding site" evidence="11">
    <location>
        <position position="46"/>
    </location>
    <ligand>
        <name>NADP(+)</name>
        <dbReference type="ChEBI" id="CHEBI:58349"/>
    </ligand>
</feature>
<proteinExistence type="inferred from homology"/>
<dbReference type="InterPro" id="IPR020541">
    <property type="entry name" value="Chorismate_synthase_CS"/>
</dbReference>
<dbReference type="PROSITE" id="PS00788">
    <property type="entry name" value="CHORISMATE_SYNTHASE_2"/>
    <property type="match status" value="1"/>
</dbReference>
<comment type="catalytic activity">
    <reaction evidence="11 12">
        <text>5-O-(1-carboxyvinyl)-3-phosphoshikimate = chorismate + phosphate</text>
        <dbReference type="Rhea" id="RHEA:21020"/>
        <dbReference type="ChEBI" id="CHEBI:29748"/>
        <dbReference type="ChEBI" id="CHEBI:43474"/>
        <dbReference type="ChEBI" id="CHEBI:57701"/>
        <dbReference type="EC" id="4.2.3.5"/>
    </reaction>
</comment>
<dbReference type="NCBIfam" id="TIGR00033">
    <property type="entry name" value="aroC"/>
    <property type="match status" value="1"/>
</dbReference>
<evidence type="ECO:0000256" key="6">
    <source>
        <dbReference type="ARBA" id="ARBA00022643"/>
    </source>
</evidence>
<comment type="cofactor">
    <cofactor evidence="11 12">
        <name>FMNH2</name>
        <dbReference type="ChEBI" id="CHEBI:57618"/>
    </cofactor>
    <text evidence="11 12">Reduced FMN (FMNH(2)).</text>
</comment>
<feature type="binding site" evidence="11">
    <location>
        <position position="340"/>
    </location>
    <ligand>
        <name>FMN</name>
        <dbReference type="ChEBI" id="CHEBI:58210"/>
    </ligand>
</feature>
<dbReference type="GO" id="GO:0004107">
    <property type="term" value="F:chorismate synthase activity"/>
    <property type="evidence" value="ECO:0007669"/>
    <property type="project" value="UniProtKB-UniRule"/>
</dbReference>
<comment type="function">
    <text evidence="11">Catalyzes the anti-1,4-elimination of the C-3 phosphate and the C-6 proR hydrogen from 5-enolpyruvylshikimate-3-phosphate (EPSP) to yield chorismate, which is the branch point compound that serves as the starting substrate for the three terminal pathways of aromatic amino acid biosynthesis. This reaction introduces a second double bond into the aromatic ring system.</text>
</comment>
<protein>
    <recommendedName>
        <fullName evidence="3 11">Chorismate synthase</fullName>
        <shortName evidence="11">CS</shortName>
        <ecNumber evidence="3 11">4.2.3.5</ecNumber>
    </recommendedName>
    <alternativeName>
        <fullName evidence="11">5-enolpyruvylshikimate-3-phosphate phospholyase</fullName>
    </alternativeName>
</protein>
<accession>A0A4P6EFT3</accession>
<evidence type="ECO:0000256" key="2">
    <source>
        <dbReference type="ARBA" id="ARBA00008014"/>
    </source>
</evidence>
<feature type="binding site" evidence="11">
    <location>
        <begin position="134"/>
        <end position="136"/>
    </location>
    <ligand>
        <name>FMN</name>
        <dbReference type="ChEBI" id="CHEBI:58210"/>
    </ligand>
</feature>
<keyword evidence="9 11" id="KW-0057">Aromatic amino acid biosynthesis</keyword>
<dbReference type="FunFam" id="3.60.150.10:FF:000002">
    <property type="entry name" value="Chorismate synthase"/>
    <property type="match status" value="1"/>
</dbReference>
<dbReference type="Pfam" id="PF01264">
    <property type="entry name" value="Chorismate_synt"/>
    <property type="match status" value="1"/>
</dbReference>
<keyword evidence="8 11" id="KW-0521">NADP</keyword>
<dbReference type="KEGG" id="mprt:ET475_15565"/>
<evidence type="ECO:0000256" key="5">
    <source>
        <dbReference type="ARBA" id="ARBA00022630"/>
    </source>
</evidence>
<dbReference type="InterPro" id="IPR000453">
    <property type="entry name" value="Chorismate_synth"/>
</dbReference>
<evidence type="ECO:0000256" key="3">
    <source>
        <dbReference type="ARBA" id="ARBA00013036"/>
    </source>
</evidence>
<dbReference type="GO" id="GO:0008652">
    <property type="term" value="P:amino acid biosynthetic process"/>
    <property type="evidence" value="ECO:0007669"/>
    <property type="project" value="UniProtKB-KW"/>
</dbReference>
<dbReference type="CDD" id="cd07304">
    <property type="entry name" value="Chorismate_synthase"/>
    <property type="match status" value="1"/>
</dbReference>
<dbReference type="NCBIfam" id="NF003793">
    <property type="entry name" value="PRK05382.1"/>
    <property type="match status" value="1"/>
</dbReference>
<feature type="binding site" evidence="11">
    <location>
        <position position="40"/>
    </location>
    <ligand>
        <name>NADP(+)</name>
        <dbReference type="ChEBI" id="CHEBI:58349"/>
    </ligand>
</feature>
<evidence type="ECO:0000256" key="8">
    <source>
        <dbReference type="ARBA" id="ARBA00022857"/>
    </source>
</evidence>
<dbReference type="PROSITE" id="PS00789">
    <property type="entry name" value="CHORISMATE_SYNTHASE_3"/>
    <property type="match status" value="1"/>
</dbReference>
<evidence type="ECO:0000256" key="12">
    <source>
        <dbReference type="RuleBase" id="RU000605"/>
    </source>
</evidence>
<dbReference type="EC" id="4.2.3.5" evidence="3 11"/>
<keyword evidence="7 11" id="KW-0274">FAD</keyword>
<comment type="pathway">
    <text evidence="1 11 12">Metabolic intermediate biosynthesis; chorismate biosynthesis; chorismate from D-erythrose 4-phosphate and phosphoenolpyruvate: step 7/7.</text>
</comment>
<dbReference type="OrthoDB" id="9771806at2"/>
<dbReference type="Proteomes" id="UP000293995">
    <property type="component" value="Chromosome"/>
</dbReference>
<dbReference type="PIRSF" id="PIRSF001456">
    <property type="entry name" value="Chorismate_synth"/>
    <property type="match status" value="1"/>
</dbReference>
<keyword evidence="4 11" id="KW-0028">Amino-acid biosynthesis</keyword>
<dbReference type="PANTHER" id="PTHR21085:SF0">
    <property type="entry name" value="CHORISMATE SYNTHASE"/>
    <property type="match status" value="1"/>
</dbReference>
<keyword evidence="10 11" id="KW-0456">Lyase</keyword>
<dbReference type="AlphaFoldDB" id="A0A4P6EFT3"/>
<evidence type="ECO:0000313" key="13">
    <source>
        <dbReference type="EMBL" id="QAY61260.1"/>
    </source>
</evidence>
<evidence type="ECO:0000256" key="10">
    <source>
        <dbReference type="ARBA" id="ARBA00023239"/>
    </source>
</evidence>
<evidence type="ECO:0000256" key="1">
    <source>
        <dbReference type="ARBA" id="ARBA00005044"/>
    </source>
</evidence>
<comment type="similarity">
    <text evidence="2 11 12">Belongs to the chorismate synthase family.</text>
</comment>
<feature type="binding site" evidence="11">
    <location>
        <position position="299"/>
    </location>
    <ligand>
        <name>FMN</name>
        <dbReference type="ChEBI" id="CHEBI:58210"/>
    </ligand>
</feature>
<evidence type="ECO:0000313" key="14">
    <source>
        <dbReference type="Proteomes" id="UP000293995"/>
    </source>
</evidence>
<keyword evidence="6 11" id="KW-0288">FMN</keyword>
<evidence type="ECO:0000256" key="7">
    <source>
        <dbReference type="ARBA" id="ARBA00022827"/>
    </source>
</evidence>
<evidence type="ECO:0000256" key="9">
    <source>
        <dbReference type="ARBA" id="ARBA00023141"/>
    </source>
</evidence>
<dbReference type="Gene3D" id="3.60.150.10">
    <property type="entry name" value="Chorismate synthase AroC"/>
    <property type="match status" value="1"/>
</dbReference>
<comment type="subunit">
    <text evidence="11">Homotetramer.</text>
</comment>
<keyword evidence="5 11" id="KW-0285">Flavoprotein</keyword>
<feature type="binding site" evidence="11">
    <location>
        <begin position="255"/>
        <end position="256"/>
    </location>
    <ligand>
        <name>FMN</name>
        <dbReference type="ChEBI" id="CHEBI:58210"/>
    </ligand>
</feature>
<dbReference type="PANTHER" id="PTHR21085">
    <property type="entry name" value="CHORISMATE SYNTHASE"/>
    <property type="match status" value="1"/>
</dbReference>
<feature type="binding site" evidence="11">
    <location>
        <begin position="314"/>
        <end position="318"/>
    </location>
    <ligand>
        <name>FMN</name>
        <dbReference type="ChEBI" id="CHEBI:58210"/>
    </ligand>
</feature>
<reference evidence="13 14" key="1">
    <citation type="submission" date="2019-01" db="EMBL/GenBank/DDBJ databases">
        <title>Genome sequencing of strain DFW100M-13.</title>
        <authorList>
            <person name="Heo J."/>
            <person name="Kim S.-J."/>
            <person name="Kim J.-S."/>
            <person name="Hong S.-B."/>
            <person name="Kwon S.-W."/>
        </authorList>
    </citation>
    <scope>NUCLEOTIDE SEQUENCE [LARGE SCALE GENOMIC DNA]</scope>
    <source>
        <strain evidence="13 14">DFW100M-13</strain>
    </source>
</reference>
<dbReference type="HAMAP" id="MF_00300">
    <property type="entry name" value="Chorismate_synth"/>
    <property type="match status" value="1"/>
</dbReference>
<dbReference type="GO" id="GO:0009423">
    <property type="term" value="P:chorismate biosynthetic process"/>
    <property type="evidence" value="ECO:0007669"/>
    <property type="project" value="UniProtKB-UniRule"/>
</dbReference>
<dbReference type="InterPro" id="IPR035904">
    <property type="entry name" value="Chorismate_synth_AroC_sf"/>
</dbReference>
<dbReference type="GO" id="GO:0005829">
    <property type="term" value="C:cytosol"/>
    <property type="evidence" value="ECO:0007669"/>
    <property type="project" value="TreeGrafter"/>
</dbReference>
<dbReference type="EMBL" id="CP035494">
    <property type="protein sequence ID" value="QAY61260.1"/>
    <property type="molecule type" value="Genomic_DNA"/>
</dbReference>
<evidence type="ECO:0000256" key="11">
    <source>
        <dbReference type="HAMAP-Rule" id="MF_00300"/>
    </source>
</evidence>
<organism evidence="13 14">
    <name type="scientific">Microbacterium protaetiae</name>
    <dbReference type="NCBI Taxonomy" id="2509458"/>
    <lineage>
        <taxon>Bacteria</taxon>
        <taxon>Bacillati</taxon>
        <taxon>Actinomycetota</taxon>
        <taxon>Actinomycetes</taxon>
        <taxon>Micrococcales</taxon>
        <taxon>Microbacteriaceae</taxon>
        <taxon>Microbacterium</taxon>
    </lineage>
</organism>
<dbReference type="RefSeq" id="WP_129392350.1">
    <property type="nucleotide sequence ID" value="NZ_CP035494.1"/>
</dbReference>
<dbReference type="UniPathway" id="UPA00053">
    <property type="reaction ID" value="UER00090"/>
</dbReference>
<sequence>MLRVLTAGESHGPELVALMEGLPAGVPVSRAAIQQDLARRKLGYGRGSRMKFEEDELTISAGVRFGLSLGSPIALRIGNTEWPKWTEVMSAEPVELTDRSRGRGAPLTRPRPGHADLVGMQKYGFDEARPILERASARETAARVALGAIARAFLSELGIRLVSHTLAIGPVHTPVDAPVPTPDDVAALDADPLRCFDAATSARMVTEVDAARKDGDTLGGIVEVLAYGLPPGLGSHVQWDRRLDGRLAQALMSIQAIKGVEVGDGFETTRRRGSAAHDELFATDGGIARASDRAGGTEGGMSTGTILRVRAGMKPIATVPHSLRTVDVATGEAAGAHHQRSDVCAVPAAGVVAEAMVAIVLAESVLEKFGGDSVAEVRRNLDGYLAGIPEALHTASSSDRSLGDVALQEL</sequence>
<dbReference type="GO" id="GO:0009073">
    <property type="term" value="P:aromatic amino acid family biosynthetic process"/>
    <property type="evidence" value="ECO:0007669"/>
    <property type="project" value="UniProtKB-KW"/>
</dbReference>
<gene>
    <name evidence="11" type="primary">aroC</name>
    <name evidence="13" type="ORF">ET475_15565</name>
</gene>
<name>A0A4P6EFT3_9MICO</name>
<dbReference type="GO" id="GO:0010181">
    <property type="term" value="F:FMN binding"/>
    <property type="evidence" value="ECO:0007669"/>
    <property type="project" value="TreeGrafter"/>
</dbReference>
<evidence type="ECO:0000256" key="4">
    <source>
        <dbReference type="ARBA" id="ARBA00022605"/>
    </source>
</evidence>
<keyword evidence="14" id="KW-1185">Reference proteome</keyword>
<dbReference type="SUPFAM" id="SSF103263">
    <property type="entry name" value="Chorismate synthase, AroC"/>
    <property type="match status" value="1"/>
</dbReference>